<protein>
    <submittedName>
        <fullName evidence="3">Protein kinase</fullName>
        <ecNumber evidence="3">2.7.11.1</ecNumber>
    </submittedName>
</protein>
<feature type="compositionally biased region" description="Polar residues" evidence="1">
    <location>
        <begin position="470"/>
        <end position="489"/>
    </location>
</feature>
<feature type="domain" description="BUB1 N-terminal" evidence="2">
    <location>
        <begin position="14"/>
        <end position="173"/>
    </location>
</feature>
<dbReference type="PANTHER" id="PTHR14030:SF4">
    <property type="entry name" value="BUB1 KINASE, ISOFORM A-RELATED"/>
    <property type="match status" value="1"/>
</dbReference>
<dbReference type="EC" id="2.7.11.1" evidence="3"/>
<feature type="compositionally biased region" description="Polar residues" evidence="1">
    <location>
        <begin position="221"/>
        <end position="230"/>
    </location>
</feature>
<dbReference type="Gene3D" id="1.25.40.430">
    <property type="match status" value="1"/>
</dbReference>
<feature type="compositionally biased region" description="Polar residues" evidence="1">
    <location>
        <begin position="503"/>
        <end position="513"/>
    </location>
</feature>
<dbReference type="SUPFAM" id="SSF48452">
    <property type="entry name" value="TPR-like"/>
    <property type="match status" value="1"/>
</dbReference>
<evidence type="ECO:0000313" key="4">
    <source>
        <dbReference type="Proteomes" id="UP001479436"/>
    </source>
</evidence>
<dbReference type="EMBL" id="JASJQH010007010">
    <property type="protein sequence ID" value="KAK9720548.1"/>
    <property type="molecule type" value="Genomic_DNA"/>
</dbReference>
<feature type="compositionally biased region" description="Low complexity" evidence="1">
    <location>
        <begin position="531"/>
        <end position="544"/>
    </location>
</feature>
<dbReference type="Proteomes" id="UP001479436">
    <property type="component" value="Unassembled WGS sequence"/>
</dbReference>
<dbReference type="Pfam" id="PF08171">
    <property type="entry name" value="Mad3_BUB1_II"/>
    <property type="match status" value="1"/>
</dbReference>
<evidence type="ECO:0000256" key="1">
    <source>
        <dbReference type="SAM" id="MobiDB-lite"/>
    </source>
</evidence>
<evidence type="ECO:0000313" key="3">
    <source>
        <dbReference type="EMBL" id="KAK9720548.1"/>
    </source>
</evidence>
<feature type="region of interest" description="Disordered" evidence="1">
    <location>
        <begin position="468"/>
        <end position="489"/>
    </location>
</feature>
<accession>A0ABR2W5P2</accession>
<feature type="compositionally biased region" description="Basic and acidic residues" evidence="1">
    <location>
        <begin position="562"/>
        <end position="571"/>
    </location>
</feature>
<feature type="compositionally biased region" description="Polar residues" evidence="1">
    <location>
        <begin position="371"/>
        <end position="385"/>
    </location>
</feature>
<dbReference type="PROSITE" id="PS51489">
    <property type="entry name" value="BUB1_N"/>
    <property type="match status" value="1"/>
</dbReference>
<name>A0ABR2W5P2_9FUNG</name>
<gene>
    <name evidence="3" type="primary">BUB1_1</name>
    <name evidence="3" type="ORF">K7432_004090</name>
</gene>
<feature type="region of interest" description="Disordered" evidence="1">
    <location>
        <begin position="289"/>
        <end position="318"/>
    </location>
</feature>
<dbReference type="InterPro" id="IPR013212">
    <property type="entry name" value="Mad3/Bub1_I"/>
</dbReference>
<evidence type="ECO:0000259" key="2">
    <source>
        <dbReference type="PROSITE" id="PS51489"/>
    </source>
</evidence>
<comment type="caution">
    <text evidence="3">The sequence shown here is derived from an EMBL/GenBank/DDBJ whole genome shotgun (WGS) entry which is preliminary data.</text>
</comment>
<reference evidence="3 4" key="1">
    <citation type="submission" date="2023-04" db="EMBL/GenBank/DDBJ databases">
        <title>Genome of Basidiobolus ranarum AG-B5.</title>
        <authorList>
            <person name="Stajich J.E."/>
            <person name="Carter-House D."/>
            <person name="Gryganskyi A."/>
        </authorList>
    </citation>
    <scope>NUCLEOTIDE SEQUENCE [LARGE SCALE GENOMIC DNA]</scope>
    <source>
        <strain evidence="3 4">AG-B5</strain>
    </source>
</reference>
<organism evidence="3 4">
    <name type="scientific">Basidiobolus ranarum</name>
    <dbReference type="NCBI Taxonomy" id="34480"/>
    <lineage>
        <taxon>Eukaryota</taxon>
        <taxon>Fungi</taxon>
        <taxon>Fungi incertae sedis</taxon>
        <taxon>Zoopagomycota</taxon>
        <taxon>Entomophthoromycotina</taxon>
        <taxon>Basidiobolomycetes</taxon>
        <taxon>Basidiobolales</taxon>
        <taxon>Basidiobolaceae</taxon>
        <taxon>Basidiobolus</taxon>
    </lineage>
</organism>
<proteinExistence type="predicted"/>
<dbReference type="InterPro" id="IPR015661">
    <property type="entry name" value="Bub1/Mad3"/>
</dbReference>
<feature type="region of interest" description="Disordered" evidence="1">
    <location>
        <begin position="371"/>
        <end position="432"/>
    </location>
</feature>
<keyword evidence="3" id="KW-0418">Kinase</keyword>
<dbReference type="PANTHER" id="PTHR14030">
    <property type="entry name" value="MITOTIC CHECKPOINT SERINE/THREONINE-PROTEIN KINASE BUB1"/>
    <property type="match status" value="1"/>
</dbReference>
<sequence>MENASNLQDYHEVFQKELIEIEELDDPIEVYLRYIGWLFDTYEMQQLRKLLLPLLEQATNHFKEDLRYSNDPRYFKLWTLYSKHTADPEAVFKHLQQIQIGSNLAAFYEEYANLLMKTERIEEAGKIFEKGIQSKAMPLVRLERRFKEFQKTTGYRARSKIQSDGDARPTRAEKLTVNLDLFYAQNEEFCFEEMRAKLAKYKAPGSKVKVLKDTELFSTSVSTENRNPSMKSAEPFTESNFKKKSLPSPTINTKAALADILEIFNQPLKCEQYDSDEEYLLMDKGVDKRSESLNSSQTRGSYDENQNPSYQDENSKKTNMASRMPFALKSHTDEKATAQPMKPKSFAVFQDSSQVTQDDLAFQQSHQNLNHSYSEQTVSSKQSDSLRSRKSLPNLHGRHSPLEDDDGPMSVYQDSLSESAKPFSRPEQENENFSKLPEKAFMVYQDANPVPSSRKNGRAFDVFCDENYSEPRSTQNAPPNLASNSSHRNPSQALFSVHKSSIFDQQETPQHSGRGSRGDYDNLSRSNQFRLSNANNPPNSSLLNRFTQKLHFSSDESDGENDEFRENNYRQ</sequence>
<dbReference type="SMART" id="SM00777">
    <property type="entry name" value="Mad3_BUB1_I"/>
    <property type="match status" value="1"/>
</dbReference>
<dbReference type="InterPro" id="IPR011990">
    <property type="entry name" value="TPR-like_helical_dom_sf"/>
</dbReference>
<keyword evidence="3" id="KW-0808">Transferase</keyword>
<keyword evidence="4" id="KW-1185">Reference proteome</keyword>
<feature type="region of interest" description="Disordered" evidence="1">
    <location>
        <begin position="221"/>
        <end position="245"/>
    </location>
</feature>
<feature type="region of interest" description="Disordered" evidence="1">
    <location>
        <begin position="503"/>
        <end position="571"/>
    </location>
</feature>
<dbReference type="InterPro" id="IPR012572">
    <property type="entry name" value="Mad3/Bub1_II"/>
</dbReference>
<dbReference type="Pfam" id="PF08311">
    <property type="entry name" value="Mad3_BUB1_I"/>
    <property type="match status" value="1"/>
</dbReference>
<feature type="compositionally biased region" description="Polar residues" evidence="1">
    <location>
        <begin position="292"/>
        <end position="318"/>
    </location>
</feature>
<dbReference type="GO" id="GO:0004674">
    <property type="term" value="F:protein serine/threonine kinase activity"/>
    <property type="evidence" value="ECO:0007669"/>
    <property type="project" value="UniProtKB-EC"/>
</dbReference>